<evidence type="ECO:0000256" key="3">
    <source>
        <dbReference type="ARBA" id="ARBA00022448"/>
    </source>
</evidence>
<evidence type="ECO:0000259" key="13">
    <source>
        <dbReference type="Pfam" id="PF00593"/>
    </source>
</evidence>
<evidence type="ECO:0000256" key="1">
    <source>
        <dbReference type="ARBA" id="ARBA00004571"/>
    </source>
</evidence>
<sequence>MKTIPQLSLLTLAMGLAFQPAIAANASDTVTIVAPTPLPGLDLNASQIAAPVQRGLVNDAHSQDLAEWMNRHLGGVIVQELQGNPFQADVQYRGFTASPLLGTPQGLSVYLDGVRMNQPFGDVLSWDLIPRAALKSVTLMPGSNPLFGLNTLGGALALETKDGRSQPGTQLQIQAGSHGRRNLLLEHGFVNDQGLDGYAMANLFHDGGWRAQSPSDVRQFFGKLGWRDGRTRSHLSLSWADNDLHGNGLQEGSQLASDWKSVYTTPDITRQHALMLNWTGSHEVREGWNVSAQIYMRRQKGSTLNGDVNEGSLDQSVYQPSAGERSVLAQNGYSGYPNSGANASNTPFPYWRCLANALLPYDSSSKEPAEKCTGLLTSGQTTQSNQGFVLQSSWESKMGDARTQTVMGAALDTSRVRFTQSSQLGYVNPDRSVTGVNAFGDGVTGGNVDGEPWDTAVDLQGRTRTQSVFASNTWSWAGGWNLTTSGRYNQTRVSNLDLLTRHEGTDASLSGEHRYARLNPAVGLTWAPSAQLQGWLGYNEGSRAPTTTELGCANPEQPCKLPNAMASDPPLQQVVTRTVELGLRGRLADQHAWSVGVFRAVNDQDILFVASQQTGYGYFRNFGQTRRQGLELSLSGALSPEWSYGVHYNWLQATYQSEETVAGNSNSSNSAGPGLEGNIAVKPGDRIPLTPSQMFKLQVTWKPNAQWRWGLDMQSVGRSIARGNENNGHAADGRYYSGAGDNPGYAVFNLSGQYVLQPGWTLTGRINNLLDTRYTTAAVLAPNAFNGNALVARPFAANPDGSYPLRHGTFYAPGAPRSVWVGLRYQFR</sequence>
<dbReference type="InterPro" id="IPR012910">
    <property type="entry name" value="Plug_dom"/>
</dbReference>
<dbReference type="Proteomes" id="UP000647424">
    <property type="component" value="Unassembled WGS sequence"/>
</dbReference>
<dbReference type="RefSeq" id="WP_191818301.1">
    <property type="nucleotide sequence ID" value="NZ_JACYFT010000001.1"/>
</dbReference>
<dbReference type="Pfam" id="PF07715">
    <property type="entry name" value="Plug"/>
    <property type="match status" value="1"/>
</dbReference>
<keyword evidence="12" id="KW-0732">Signal</keyword>
<comment type="caution">
    <text evidence="15">The sequence shown here is derived from an EMBL/GenBank/DDBJ whole genome shotgun (WGS) entry which is preliminary data.</text>
</comment>
<organism evidence="15 16">
    <name type="scientific">Limnohabitans radicicola</name>
    <dbReference type="NCBI Taxonomy" id="2771427"/>
    <lineage>
        <taxon>Bacteria</taxon>
        <taxon>Pseudomonadati</taxon>
        <taxon>Pseudomonadota</taxon>
        <taxon>Betaproteobacteria</taxon>
        <taxon>Burkholderiales</taxon>
        <taxon>Comamonadaceae</taxon>
        <taxon>Limnohabitans</taxon>
    </lineage>
</organism>
<feature type="domain" description="TonB-dependent receptor-like beta-barrel" evidence="13">
    <location>
        <begin position="219"/>
        <end position="769"/>
    </location>
</feature>
<evidence type="ECO:0000259" key="14">
    <source>
        <dbReference type="Pfam" id="PF07715"/>
    </source>
</evidence>
<keyword evidence="8 15" id="KW-0675">Receptor</keyword>
<evidence type="ECO:0000256" key="4">
    <source>
        <dbReference type="ARBA" id="ARBA00022452"/>
    </source>
</evidence>
<accession>A0A927FH35</accession>
<keyword evidence="7 10" id="KW-0472">Membrane</keyword>
<gene>
    <name evidence="15" type="ORF">IC609_04835</name>
</gene>
<dbReference type="PANTHER" id="PTHR30069:SF39">
    <property type="entry name" value="BLL6183 PROTEIN"/>
    <property type="match status" value="1"/>
</dbReference>
<comment type="subcellular location">
    <subcellularLocation>
        <location evidence="1 10">Cell outer membrane</location>
        <topology evidence="1 10">Multi-pass membrane protein</topology>
    </subcellularLocation>
</comment>
<keyword evidence="16" id="KW-1185">Reference proteome</keyword>
<name>A0A927FH35_9BURK</name>
<evidence type="ECO:0000256" key="10">
    <source>
        <dbReference type="PROSITE-ProRule" id="PRU01360"/>
    </source>
</evidence>
<dbReference type="GO" id="GO:0044718">
    <property type="term" value="P:siderophore transmembrane transport"/>
    <property type="evidence" value="ECO:0007669"/>
    <property type="project" value="TreeGrafter"/>
</dbReference>
<keyword evidence="5 10" id="KW-0812">Transmembrane</keyword>
<dbReference type="InterPro" id="IPR036942">
    <property type="entry name" value="Beta-barrel_TonB_sf"/>
</dbReference>
<reference evidence="15" key="1">
    <citation type="submission" date="2020-09" db="EMBL/GenBank/DDBJ databases">
        <title>Genome seq and assembly of Limnohabitants sp.</title>
        <authorList>
            <person name="Chhetri G."/>
        </authorList>
    </citation>
    <scope>NUCLEOTIDE SEQUENCE</scope>
    <source>
        <strain evidence="15">JUR4</strain>
    </source>
</reference>
<evidence type="ECO:0000313" key="15">
    <source>
        <dbReference type="EMBL" id="MBD8049857.1"/>
    </source>
</evidence>
<dbReference type="InterPro" id="IPR000531">
    <property type="entry name" value="Beta-barrel_TonB"/>
</dbReference>
<dbReference type="PROSITE" id="PS52016">
    <property type="entry name" value="TONB_DEPENDENT_REC_3"/>
    <property type="match status" value="1"/>
</dbReference>
<keyword evidence="4 10" id="KW-1134">Transmembrane beta strand</keyword>
<feature type="signal peptide" evidence="12">
    <location>
        <begin position="1"/>
        <end position="23"/>
    </location>
</feature>
<evidence type="ECO:0000313" key="16">
    <source>
        <dbReference type="Proteomes" id="UP000647424"/>
    </source>
</evidence>
<dbReference type="Gene3D" id="2.40.170.20">
    <property type="entry name" value="TonB-dependent receptor, beta-barrel domain"/>
    <property type="match status" value="1"/>
</dbReference>
<feature type="domain" description="TonB-dependent receptor plug" evidence="14">
    <location>
        <begin position="52"/>
        <end position="155"/>
    </location>
</feature>
<keyword evidence="3 10" id="KW-0813">Transport</keyword>
<evidence type="ECO:0000256" key="6">
    <source>
        <dbReference type="ARBA" id="ARBA00023077"/>
    </source>
</evidence>
<dbReference type="SUPFAM" id="SSF56935">
    <property type="entry name" value="Porins"/>
    <property type="match status" value="1"/>
</dbReference>
<evidence type="ECO:0000256" key="9">
    <source>
        <dbReference type="ARBA" id="ARBA00023237"/>
    </source>
</evidence>
<keyword evidence="6 11" id="KW-0798">TonB box</keyword>
<dbReference type="InterPro" id="IPR037066">
    <property type="entry name" value="Plug_dom_sf"/>
</dbReference>
<dbReference type="PANTHER" id="PTHR30069">
    <property type="entry name" value="TONB-DEPENDENT OUTER MEMBRANE RECEPTOR"/>
    <property type="match status" value="1"/>
</dbReference>
<dbReference type="AlphaFoldDB" id="A0A927FH35"/>
<protein>
    <submittedName>
        <fullName evidence="15">TonB-dependent receptor</fullName>
    </submittedName>
</protein>
<feature type="chain" id="PRO_5038138972" evidence="12">
    <location>
        <begin position="24"/>
        <end position="828"/>
    </location>
</feature>
<keyword evidence="9 10" id="KW-0998">Cell outer membrane</keyword>
<evidence type="ECO:0000256" key="12">
    <source>
        <dbReference type="SAM" id="SignalP"/>
    </source>
</evidence>
<dbReference type="GO" id="GO:0009279">
    <property type="term" value="C:cell outer membrane"/>
    <property type="evidence" value="ECO:0007669"/>
    <property type="project" value="UniProtKB-SubCell"/>
</dbReference>
<evidence type="ECO:0000256" key="2">
    <source>
        <dbReference type="ARBA" id="ARBA00009810"/>
    </source>
</evidence>
<dbReference type="GO" id="GO:0015344">
    <property type="term" value="F:siderophore uptake transmembrane transporter activity"/>
    <property type="evidence" value="ECO:0007669"/>
    <property type="project" value="TreeGrafter"/>
</dbReference>
<dbReference type="EMBL" id="JACYFT010000001">
    <property type="protein sequence ID" value="MBD8049857.1"/>
    <property type="molecule type" value="Genomic_DNA"/>
</dbReference>
<proteinExistence type="inferred from homology"/>
<dbReference type="Pfam" id="PF00593">
    <property type="entry name" value="TonB_dep_Rec_b-barrel"/>
    <property type="match status" value="1"/>
</dbReference>
<evidence type="ECO:0000256" key="5">
    <source>
        <dbReference type="ARBA" id="ARBA00022692"/>
    </source>
</evidence>
<evidence type="ECO:0000256" key="8">
    <source>
        <dbReference type="ARBA" id="ARBA00023170"/>
    </source>
</evidence>
<dbReference type="InterPro" id="IPR039426">
    <property type="entry name" value="TonB-dep_rcpt-like"/>
</dbReference>
<evidence type="ECO:0000256" key="7">
    <source>
        <dbReference type="ARBA" id="ARBA00023136"/>
    </source>
</evidence>
<comment type="similarity">
    <text evidence="2 10 11">Belongs to the TonB-dependent receptor family.</text>
</comment>
<dbReference type="Gene3D" id="2.170.130.10">
    <property type="entry name" value="TonB-dependent receptor, plug domain"/>
    <property type="match status" value="1"/>
</dbReference>
<evidence type="ECO:0000256" key="11">
    <source>
        <dbReference type="RuleBase" id="RU003357"/>
    </source>
</evidence>